<gene>
    <name evidence="3" type="ORF">E0Y62_27120</name>
</gene>
<sequence length="308" mass="36239">MPKKVASFSDGSGRLSRKAQTALSFELKEEFRLKDVLRIVGIPESSYHYHVKQMKRENPNQELGETIQSIFEEHNENYGYRRIQLELKNRGIIVNHKKVQRIMRELGLKGNKFTRKSRRYSSYKGTIGTVVKNRIHRRFNTTIPCQKLTTDITEFKCTDGLKLYLSPMMDMYNGEILSYGIGMRPTLDFVMKPLDEVLDIVKNAKYRTTIHSDQGWHYQHEKWVGTLKEHKVFQSMSRKGNCLDNAPMENFFGLLKQEMYYGEPLRTFEELKRDIEAYIQYYNNERIKQKLAGMSPVQYRLHTSQLAA</sequence>
<feature type="domain" description="Integrase catalytic" evidence="2">
    <location>
        <begin position="140"/>
        <end position="304"/>
    </location>
</feature>
<dbReference type="InterPro" id="IPR012337">
    <property type="entry name" value="RNaseH-like_sf"/>
</dbReference>
<keyword evidence="4" id="KW-1185">Reference proteome</keyword>
<dbReference type="Proteomes" id="UP000293846">
    <property type="component" value="Unassembled WGS sequence"/>
</dbReference>
<dbReference type="InterPro" id="IPR025948">
    <property type="entry name" value="HTH-like_dom"/>
</dbReference>
<dbReference type="RefSeq" id="WP_131239745.1">
    <property type="nucleotide sequence ID" value="NZ_CP183326.1"/>
</dbReference>
<dbReference type="Gene3D" id="3.30.420.10">
    <property type="entry name" value="Ribonuclease H-like superfamily/Ribonuclease H"/>
    <property type="match status" value="1"/>
</dbReference>
<dbReference type="InterPro" id="IPR048020">
    <property type="entry name" value="Transpos_IS3"/>
</dbReference>
<dbReference type="Pfam" id="PF13276">
    <property type="entry name" value="HTH_21"/>
    <property type="match status" value="1"/>
</dbReference>
<evidence type="ECO:0000313" key="3">
    <source>
        <dbReference type="EMBL" id="TCI99973.1"/>
    </source>
</evidence>
<dbReference type="Pfam" id="PF13333">
    <property type="entry name" value="rve_2"/>
    <property type="match status" value="1"/>
</dbReference>
<dbReference type="InterPro" id="IPR050900">
    <property type="entry name" value="Transposase_IS3/IS150/IS904"/>
</dbReference>
<dbReference type="GO" id="GO:0003676">
    <property type="term" value="F:nucleic acid binding"/>
    <property type="evidence" value="ECO:0007669"/>
    <property type="project" value="InterPro"/>
</dbReference>
<dbReference type="NCBIfam" id="NF033516">
    <property type="entry name" value="transpos_IS3"/>
    <property type="match status" value="1"/>
</dbReference>
<evidence type="ECO:0000256" key="1">
    <source>
        <dbReference type="ARBA" id="ARBA00002286"/>
    </source>
</evidence>
<comment type="caution">
    <text evidence="3">The sequence shown here is derived from an EMBL/GenBank/DDBJ whole genome shotgun (WGS) entry which is preliminary data.</text>
</comment>
<dbReference type="STRING" id="1742358.GCA_001439605_01182"/>
<dbReference type="PANTHER" id="PTHR46889:SF4">
    <property type="entry name" value="TRANSPOSASE INSO FOR INSERTION SEQUENCE ELEMENT IS911B-RELATED"/>
    <property type="match status" value="1"/>
</dbReference>
<dbReference type="PROSITE" id="PS50994">
    <property type="entry name" value="INTEGRASE"/>
    <property type="match status" value="1"/>
</dbReference>
<reference evidence="3 4" key="1">
    <citation type="submission" date="2019-03" db="EMBL/GenBank/DDBJ databases">
        <authorList>
            <person name="Jensen L."/>
            <person name="Storgaard J."/>
            <person name="Sulaj E."/>
            <person name="Schramm A."/>
            <person name="Marshall I.P.G."/>
        </authorList>
    </citation>
    <scope>NUCLEOTIDE SEQUENCE [LARGE SCALE GENOMIC DNA]</scope>
    <source>
        <strain evidence="3 4">2017H2G3</strain>
    </source>
</reference>
<dbReference type="InterPro" id="IPR001584">
    <property type="entry name" value="Integrase_cat-core"/>
</dbReference>
<dbReference type="Pfam" id="PF00665">
    <property type="entry name" value="rve"/>
    <property type="match status" value="1"/>
</dbReference>
<dbReference type="PANTHER" id="PTHR46889">
    <property type="entry name" value="TRANSPOSASE INSF FOR INSERTION SEQUENCE IS3B-RELATED"/>
    <property type="match status" value="1"/>
</dbReference>
<dbReference type="EMBL" id="SJTH01000136">
    <property type="protein sequence ID" value="TCI99973.1"/>
    <property type="molecule type" value="Genomic_DNA"/>
</dbReference>
<dbReference type="OrthoDB" id="9781005at2"/>
<evidence type="ECO:0000259" key="2">
    <source>
        <dbReference type="PROSITE" id="PS50994"/>
    </source>
</evidence>
<evidence type="ECO:0000313" key="4">
    <source>
        <dbReference type="Proteomes" id="UP000293846"/>
    </source>
</evidence>
<protein>
    <submittedName>
        <fullName evidence="3">IS3 family transposase</fullName>
    </submittedName>
</protein>
<dbReference type="SUPFAM" id="SSF53098">
    <property type="entry name" value="Ribonuclease H-like"/>
    <property type="match status" value="1"/>
</dbReference>
<dbReference type="GO" id="GO:0015074">
    <property type="term" value="P:DNA integration"/>
    <property type="evidence" value="ECO:0007669"/>
    <property type="project" value="InterPro"/>
</dbReference>
<name>A0A4R1AQJ1_9BACI</name>
<organism evidence="3 4">
    <name type="scientific">Cytobacillus praedii</name>
    <dbReference type="NCBI Taxonomy" id="1742358"/>
    <lineage>
        <taxon>Bacteria</taxon>
        <taxon>Bacillati</taxon>
        <taxon>Bacillota</taxon>
        <taxon>Bacilli</taxon>
        <taxon>Bacillales</taxon>
        <taxon>Bacillaceae</taxon>
        <taxon>Cytobacillus</taxon>
    </lineage>
</organism>
<dbReference type="AlphaFoldDB" id="A0A4R1AQJ1"/>
<comment type="function">
    <text evidence="1">Involved in the transposition of the insertion sequence.</text>
</comment>
<accession>A0A4R1AQJ1</accession>
<proteinExistence type="predicted"/>
<dbReference type="InterPro" id="IPR036397">
    <property type="entry name" value="RNaseH_sf"/>
</dbReference>